<name>A0ABP5RJD9_9ACTN</name>
<reference evidence="3" key="1">
    <citation type="journal article" date="2019" name="Int. J. Syst. Evol. Microbiol.">
        <title>The Global Catalogue of Microorganisms (GCM) 10K type strain sequencing project: providing services to taxonomists for standard genome sequencing and annotation.</title>
        <authorList>
            <consortium name="The Broad Institute Genomics Platform"/>
            <consortium name="The Broad Institute Genome Sequencing Center for Infectious Disease"/>
            <person name="Wu L."/>
            <person name="Ma J."/>
        </authorList>
    </citation>
    <scope>NUCLEOTIDE SEQUENCE [LARGE SCALE GENOMIC DNA]</scope>
    <source>
        <strain evidence="3">JCM 7356</strain>
    </source>
</reference>
<keyword evidence="3" id="KW-1185">Reference proteome</keyword>
<dbReference type="Proteomes" id="UP001500305">
    <property type="component" value="Unassembled WGS sequence"/>
</dbReference>
<proteinExistence type="predicted"/>
<evidence type="ECO:0000313" key="3">
    <source>
        <dbReference type="Proteomes" id="UP001500305"/>
    </source>
</evidence>
<organism evidence="2 3">
    <name type="scientific">Kitasatospora cystarginea</name>
    <dbReference type="NCBI Taxonomy" id="58350"/>
    <lineage>
        <taxon>Bacteria</taxon>
        <taxon>Bacillati</taxon>
        <taxon>Actinomycetota</taxon>
        <taxon>Actinomycetes</taxon>
        <taxon>Kitasatosporales</taxon>
        <taxon>Streptomycetaceae</taxon>
        <taxon>Kitasatospora</taxon>
    </lineage>
</organism>
<evidence type="ECO:0000259" key="1">
    <source>
        <dbReference type="Pfam" id="PF00535"/>
    </source>
</evidence>
<dbReference type="SUPFAM" id="SSF53448">
    <property type="entry name" value="Nucleotide-diphospho-sugar transferases"/>
    <property type="match status" value="1"/>
</dbReference>
<protein>
    <recommendedName>
        <fullName evidence="1">Glycosyltransferase 2-like domain-containing protein</fullName>
    </recommendedName>
</protein>
<evidence type="ECO:0000313" key="2">
    <source>
        <dbReference type="EMBL" id="GAA2263796.1"/>
    </source>
</evidence>
<gene>
    <name evidence="2" type="ORF">GCM10010430_55470</name>
</gene>
<feature type="domain" description="Glycosyltransferase 2-like" evidence="1">
    <location>
        <begin position="7"/>
        <end position="131"/>
    </location>
</feature>
<dbReference type="InterPro" id="IPR050834">
    <property type="entry name" value="Glycosyltransf_2"/>
</dbReference>
<dbReference type="Pfam" id="PF00535">
    <property type="entry name" value="Glycos_transf_2"/>
    <property type="match status" value="1"/>
</dbReference>
<dbReference type="Gene3D" id="3.90.550.10">
    <property type="entry name" value="Spore Coat Polysaccharide Biosynthesis Protein SpsA, Chain A"/>
    <property type="match status" value="1"/>
</dbReference>
<dbReference type="InterPro" id="IPR001173">
    <property type="entry name" value="Glyco_trans_2-like"/>
</dbReference>
<dbReference type="InterPro" id="IPR029044">
    <property type="entry name" value="Nucleotide-diphossugar_trans"/>
</dbReference>
<dbReference type="EMBL" id="BAAATR010000029">
    <property type="protein sequence ID" value="GAA2263796.1"/>
    <property type="molecule type" value="Genomic_DNA"/>
</dbReference>
<accession>A0ABP5RJD9</accession>
<comment type="caution">
    <text evidence="2">The sequence shown here is derived from an EMBL/GenBank/DDBJ whole genome shotgun (WGS) entry which is preliminary data.</text>
</comment>
<dbReference type="PANTHER" id="PTHR43685">
    <property type="entry name" value="GLYCOSYLTRANSFERASE"/>
    <property type="match status" value="1"/>
</dbReference>
<dbReference type="PANTHER" id="PTHR43685:SF2">
    <property type="entry name" value="GLYCOSYLTRANSFERASE 2-LIKE DOMAIN-CONTAINING PROTEIN"/>
    <property type="match status" value="1"/>
</dbReference>
<sequence length="372" mass="42184">MTRYGFVIPTYNEAEYIGRTIESIANQQDEQGRPVSRDQYEIVIADAPSDDGTAEVVAATAEKFPGLRCTVVTDQSRSMVIQRNTGIDYLLGQPTPAQYIVSGDADTIFPPTWLATVEKETKQGAAVVSTAGFFEAEFWRRCPALTRRYIEHVGTVFFPQSIVDSHVRDDDRPLFTEQVFRDFGRPVSDCAFVMEAQIYRQLGGFRPEYYDEAGTHEIPAVGWPFMFRADFAGIDIAYVQNPEYETSARRMLHEPEALFSGSCYTGEIENYRSEKDDQHAVLDHFADRLDMAPLRRYVVKNYLLQQCITRPERVNRNAAYFGDVATELSEQIAAWRADHPQAVTREIFAFADALTDRYLDPILECAAERALA</sequence>
<dbReference type="RefSeq" id="WP_344639233.1">
    <property type="nucleotide sequence ID" value="NZ_BAAATR010000029.1"/>
</dbReference>